<protein>
    <submittedName>
        <fullName evidence="2">DUF1275 domain-containing protein</fullName>
    </submittedName>
</protein>
<feature type="transmembrane region" description="Helical" evidence="1">
    <location>
        <begin position="66"/>
        <end position="84"/>
    </location>
</feature>
<name>A0A7Y7IU75_9PROT</name>
<feature type="transmembrane region" description="Helical" evidence="1">
    <location>
        <begin position="19"/>
        <end position="36"/>
    </location>
</feature>
<dbReference type="EMBL" id="JABXXP010000021">
    <property type="protein sequence ID" value="NVN10168.1"/>
    <property type="molecule type" value="Genomic_DNA"/>
</dbReference>
<evidence type="ECO:0000313" key="3">
    <source>
        <dbReference type="Proteomes" id="UP000534870"/>
    </source>
</evidence>
<evidence type="ECO:0000313" key="2">
    <source>
        <dbReference type="EMBL" id="NVN10168.1"/>
    </source>
</evidence>
<dbReference type="InterPro" id="IPR010699">
    <property type="entry name" value="DUF1275"/>
</dbReference>
<dbReference type="RefSeq" id="WP_176638952.1">
    <property type="nucleotide sequence ID" value="NZ_JABXXP010000021.1"/>
</dbReference>
<feature type="transmembrane region" description="Helical" evidence="1">
    <location>
        <begin position="96"/>
        <end position="117"/>
    </location>
</feature>
<feature type="transmembrane region" description="Helical" evidence="1">
    <location>
        <begin position="200"/>
        <end position="220"/>
    </location>
</feature>
<sequence>MNQTHKPPGRDPGPHDPRLVIAIIMVTVAMGALDAISLTHLNVFAGYMTATVILIAVHLVSGQSILGPGLVAIASYLIGAALGGRLVRRSHSRRRTVADLLMAVGVLVAGAALIWWVNAPWHYYAVLTILAVAMGLQTSATRHAQVTDLTLPAATLLLHGLAHDSRLAGGPSLGVWRRLAAILGLFGGAVLGAVASSVSVSGAIVLVGLTIGCAGFLLYLRDHPLLERLETVSPS</sequence>
<keyword evidence="1" id="KW-1133">Transmembrane helix</keyword>
<dbReference type="Pfam" id="PF06912">
    <property type="entry name" value="DUF1275"/>
    <property type="match status" value="1"/>
</dbReference>
<reference evidence="2 3" key="1">
    <citation type="submission" date="2020-06" db="EMBL/GenBank/DDBJ databases">
        <title>Description of novel acetic acid bacteria.</title>
        <authorList>
            <person name="Sombolestani A."/>
        </authorList>
    </citation>
    <scope>NUCLEOTIDE SEQUENCE [LARGE SCALE GENOMIC DNA]</scope>
    <source>
        <strain evidence="2 3">LMG 31431</strain>
    </source>
</reference>
<accession>A0A7Y7IU75</accession>
<dbReference type="PANTHER" id="PTHR37314">
    <property type="entry name" value="SLR0142 PROTEIN"/>
    <property type="match status" value="1"/>
</dbReference>
<feature type="transmembrane region" description="Helical" evidence="1">
    <location>
        <begin position="175"/>
        <end position="194"/>
    </location>
</feature>
<proteinExistence type="predicted"/>
<gene>
    <name evidence="2" type="ORF">HUK84_03225</name>
</gene>
<dbReference type="AlphaFoldDB" id="A0A7Y7IU75"/>
<evidence type="ECO:0000256" key="1">
    <source>
        <dbReference type="SAM" id="Phobius"/>
    </source>
</evidence>
<feature type="transmembrane region" description="Helical" evidence="1">
    <location>
        <begin position="43"/>
        <end position="60"/>
    </location>
</feature>
<feature type="transmembrane region" description="Helical" evidence="1">
    <location>
        <begin position="123"/>
        <end position="140"/>
    </location>
</feature>
<keyword evidence="1" id="KW-0472">Membrane</keyword>
<dbReference type="Proteomes" id="UP000534870">
    <property type="component" value="Unassembled WGS sequence"/>
</dbReference>
<organism evidence="2 3">
    <name type="scientific">Nguyenibacter vanlangensis</name>
    <dbReference type="NCBI Taxonomy" id="1216886"/>
    <lineage>
        <taxon>Bacteria</taxon>
        <taxon>Pseudomonadati</taxon>
        <taxon>Pseudomonadota</taxon>
        <taxon>Alphaproteobacteria</taxon>
        <taxon>Acetobacterales</taxon>
        <taxon>Acetobacteraceae</taxon>
        <taxon>Nguyenibacter</taxon>
    </lineage>
</organism>
<keyword evidence="1" id="KW-0812">Transmembrane</keyword>
<dbReference type="PANTHER" id="PTHR37314:SF4">
    <property type="entry name" value="UPF0700 TRANSMEMBRANE PROTEIN YOAK"/>
    <property type="match status" value="1"/>
</dbReference>
<comment type="caution">
    <text evidence="2">The sequence shown here is derived from an EMBL/GenBank/DDBJ whole genome shotgun (WGS) entry which is preliminary data.</text>
</comment>